<reference evidence="3 4" key="1">
    <citation type="submission" date="2018-12" db="EMBL/GenBank/DDBJ databases">
        <title>Amycolatopsis eburnea sp. nov. actinomycete associate with arbuscular mycorrhiza fungal spore.</title>
        <authorList>
            <person name="Lumyong S."/>
            <person name="Chaiya L."/>
        </authorList>
    </citation>
    <scope>NUCLEOTIDE SEQUENCE [LARGE SCALE GENOMIC DNA]</scope>
    <source>
        <strain evidence="3 4">GLM-1</strain>
    </source>
</reference>
<dbReference type="GO" id="GO:0016853">
    <property type="term" value="F:isomerase activity"/>
    <property type="evidence" value="ECO:0007669"/>
    <property type="project" value="UniProtKB-KW"/>
</dbReference>
<dbReference type="Pfam" id="PF11716">
    <property type="entry name" value="MDMPI_N"/>
    <property type="match status" value="1"/>
</dbReference>
<dbReference type="SUPFAM" id="SSF109854">
    <property type="entry name" value="DinB/YfiT-like putative metalloenzymes"/>
    <property type="match status" value="1"/>
</dbReference>
<dbReference type="PANTHER" id="PTHR40758:SF1">
    <property type="entry name" value="CONSERVED PROTEIN"/>
    <property type="match status" value="1"/>
</dbReference>
<feature type="domain" description="Mycothiol-dependent maleylpyruvate isomerase metal-binding" evidence="2">
    <location>
        <begin position="10"/>
        <end position="128"/>
    </location>
</feature>
<dbReference type="GO" id="GO:0005886">
    <property type="term" value="C:plasma membrane"/>
    <property type="evidence" value="ECO:0007669"/>
    <property type="project" value="TreeGrafter"/>
</dbReference>
<evidence type="ECO:0000259" key="1">
    <source>
        <dbReference type="Pfam" id="PF07398"/>
    </source>
</evidence>
<dbReference type="RefSeq" id="WP_125306901.1">
    <property type="nucleotide sequence ID" value="NZ_RSEC01000024.1"/>
</dbReference>
<organism evidence="3 4">
    <name type="scientific">Amycolatopsis eburnea</name>
    <dbReference type="NCBI Taxonomy" id="2267691"/>
    <lineage>
        <taxon>Bacteria</taxon>
        <taxon>Bacillati</taxon>
        <taxon>Actinomycetota</taxon>
        <taxon>Actinomycetes</taxon>
        <taxon>Pseudonocardiales</taxon>
        <taxon>Pseudonocardiaceae</taxon>
        <taxon>Amycolatopsis</taxon>
    </lineage>
</organism>
<dbReference type="PANTHER" id="PTHR40758">
    <property type="entry name" value="CONSERVED PROTEIN"/>
    <property type="match status" value="1"/>
</dbReference>
<dbReference type="OrthoDB" id="3671213at2"/>
<dbReference type="GO" id="GO:0046872">
    <property type="term" value="F:metal ion binding"/>
    <property type="evidence" value="ECO:0007669"/>
    <property type="project" value="InterPro"/>
</dbReference>
<dbReference type="Pfam" id="PF07398">
    <property type="entry name" value="MDMPI_C"/>
    <property type="match status" value="1"/>
</dbReference>
<dbReference type="InterPro" id="IPR034660">
    <property type="entry name" value="DinB/YfiT-like"/>
</dbReference>
<evidence type="ECO:0000259" key="2">
    <source>
        <dbReference type="Pfam" id="PF11716"/>
    </source>
</evidence>
<keyword evidence="3" id="KW-0413">Isomerase</keyword>
<keyword evidence="4" id="KW-1185">Reference proteome</keyword>
<proteinExistence type="predicted"/>
<name>A0A3R9E7S2_9PSEU</name>
<dbReference type="EMBL" id="RSEC01000024">
    <property type="protein sequence ID" value="RSD22961.1"/>
    <property type="molecule type" value="Genomic_DNA"/>
</dbReference>
<dbReference type="AlphaFoldDB" id="A0A3R9E7S2"/>
<dbReference type="InterPro" id="IPR024344">
    <property type="entry name" value="MDMPI_metal-binding"/>
</dbReference>
<dbReference type="NCBIfam" id="TIGR03083">
    <property type="entry name" value="maleylpyruvate isomerase family mycothiol-dependent enzyme"/>
    <property type="match status" value="1"/>
</dbReference>
<dbReference type="InterPro" id="IPR010872">
    <property type="entry name" value="MDMPI_C-term_domain"/>
</dbReference>
<evidence type="ECO:0000313" key="4">
    <source>
        <dbReference type="Proteomes" id="UP000267081"/>
    </source>
</evidence>
<dbReference type="Proteomes" id="UP000267081">
    <property type="component" value="Unassembled WGS sequence"/>
</dbReference>
<feature type="domain" description="MDMPI C-terminal" evidence="1">
    <location>
        <begin position="140"/>
        <end position="237"/>
    </location>
</feature>
<dbReference type="InterPro" id="IPR017517">
    <property type="entry name" value="Maleyloyr_isom"/>
</dbReference>
<comment type="caution">
    <text evidence="3">The sequence shown here is derived from an EMBL/GenBank/DDBJ whole genome shotgun (WGS) entry which is preliminary data.</text>
</comment>
<sequence length="245" mass="26050">MDTTRLAEGLHDHTAALAGAVTGADPEAHVPTCPDWPLRVLVGHIGQAHRWAASIVGSGPSPVPDPFDADPGSPEKWSDWLLQGAAELEDAVLAAGETPVWTFFGPQPAQFWLRRMAHDTTVHHADAAFATGAAFEVGPDLAADAISEWLDILADPATATLNPAFAQLRGTGQTLRLAPEDGPGWLITRTPDGVRWTHATSPADTTLAGPVRDLLLVLTRRLPADRVRVTGDHTLAEHWLAHTAA</sequence>
<accession>A0A3R9E7S2</accession>
<gene>
    <name evidence="3" type="ORF">EIY87_07375</name>
</gene>
<keyword evidence="3" id="KW-0670">Pyruvate</keyword>
<evidence type="ECO:0000313" key="3">
    <source>
        <dbReference type="EMBL" id="RSD22961.1"/>
    </source>
</evidence>
<protein>
    <submittedName>
        <fullName evidence="3">Maleylpyruvate isomerase family mycothiol-dependent enzyme</fullName>
    </submittedName>
</protein>